<evidence type="ECO:0000313" key="2">
    <source>
        <dbReference type="Proteomes" id="UP001321018"/>
    </source>
</evidence>
<dbReference type="InterPro" id="IPR043519">
    <property type="entry name" value="NT_sf"/>
</dbReference>
<reference evidence="1" key="1">
    <citation type="submission" date="2022-09" db="EMBL/GenBank/DDBJ databases">
        <title>Enrichment on poylsaccharides allowed isolation of novel metabolic and taxonomic groups of Haloarchaea.</title>
        <authorList>
            <person name="Sorokin D.Y."/>
            <person name="Elcheninov A.G."/>
            <person name="Khizhniak T.V."/>
            <person name="Kolganova T.V."/>
            <person name="Kublanov I.V."/>
        </authorList>
    </citation>
    <scope>NUCLEOTIDE SEQUENCE</scope>
    <source>
        <strain evidence="1">AArc-xg1-1</strain>
    </source>
</reference>
<dbReference type="InterPro" id="IPR007344">
    <property type="entry name" value="GrpB/CoaE"/>
</dbReference>
<accession>A0AAP3E4K9</accession>
<dbReference type="Proteomes" id="UP001321018">
    <property type="component" value="Unassembled WGS sequence"/>
</dbReference>
<name>A0AAP3E4K9_9EURY</name>
<dbReference type="RefSeq" id="WP_338006277.1">
    <property type="nucleotide sequence ID" value="NZ_JAOPKA010000029.1"/>
</dbReference>
<dbReference type="SUPFAM" id="SSF81301">
    <property type="entry name" value="Nucleotidyltransferase"/>
    <property type="match status" value="1"/>
</dbReference>
<protein>
    <submittedName>
        <fullName evidence="1">GrpB family protein</fullName>
    </submittedName>
</protein>
<dbReference type="Gene3D" id="3.30.460.10">
    <property type="entry name" value="Beta Polymerase, domain 2"/>
    <property type="match status" value="1"/>
</dbReference>
<dbReference type="EMBL" id="JAOPKA010000029">
    <property type="protein sequence ID" value="MCU4744470.1"/>
    <property type="molecule type" value="Genomic_DNA"/>
</dbReference>
<proteinExistence type="predicted"/>
<evidence type="ECO:0000313" key="1">
    <source>
        <dbReference type="EMBL" id="MCU4744470.1"/>
    </source>
</evidence>
<sequence length="177" mass="20515">MHEHTIEIVDYDPAWPTLFERESERMRPVVGDRVISIEHVGSTSVPGLAAKPIVDICPVVEDMDAAWTVSDLLDEAEWPLARERGDKPWIEHQRIAESGQEYNIHIRPHEAAVENYLLLREYLRDHPKIRDEYARVKREAADEYPHDVESYTIEKNGIIEQAKEQAREAGYEDCIDL</sequence>
<comment type="caution">
    <text evidence="1">The sequence shown here is derived from an EMBL/GenBank/DDBJ whole genome shotgun (WGS) entry which is preliminary data.</text>
</comment>
<dbReference type="AlphaFoldDB" id="A0AAP3E4K9"/>
<dbReference type="PANTHER" id="PTHR34822:SF1">
    <property type="entry name" value="GRPB FAMILY PROTEIN"/>
    <property type="match status" value="1"/>
</dbReference>
<dbReference type="PANTHER" id="PTHR34822">
    <property type="entry name" value="GRPB DOMAIN PROTEIN (AFU_ORTHOLOGUE AFUA_1G01530)"/>
    <property type="match status" value="1"/>
</dbReference>
<dbReference type="Pfam" id="PF04229">
    <property type="entry name" value="GrpB"/>
    <property type="match status" value="1"/>
</dbReference>
<organism evidence="1 2">
    <name type="scientific">Natronoglomus mannanivorans</name>
    <dbReference type="NCBI Taxonomy" id="2979990"/>
    <lineage>
        <taxon>Archaea</taxon>
        <taxon>Methanobacteriati</taxon>
        <taxon>Methanobacteriota</taxon>
        <taxon>Stenosarchaea group</taxon>
        <taxon>Halobacteria</taxon>
        <taxon>Halobacteriales</taxon>
        <taxon>Natrialbaceae</taxon>
        <taxon>Natronoglomus</taxon>
    </lineage>
</organism>
<gene>
    <name evidence="1" type="ORF">OB960_24165</name>
</gene>